<dbReference type="InParanoid" id="A0A6J2G5N0"/>
<dbReference type="GO" id="GO:0045824">
    <property type="term" value="P:negative regulation of innate immune response"/>
    <property type="evidence" value="ECO:0007669"/>
    <property type="project" value="TreeGrafter"/>
</dbReference>
<dbReference type="RefSeq" id="XP_027570704.1">
    <property type="nucleotide sequence ID" value="XM_027714903.2"/>
</dbReference>
<feature type="compositionally biased region" description="Basic and acidic residues" evidence="8">
    <location>
        <begin position="390"/>
        <end position="415"/>
    </location>
</feature>
<dbReference type="GO" id="GO:0005739">
    <property type="term" value="C:mitochondrion"/>
    <property type="evidence" value="ECO:0007669"/>
    <property type="project" value="TreeGrafter"/>
</dbReference>
<proteinExistence type="predicted"/>
<evidence type="ECO:0000256" key="6">
    <source>
        <dbReference type="ARBA" id="ARBA00037636"/>
    </source>
</evidence>
<comment type="function">
    <text evidence="6">Negative feedback regulator that controls excessive innate immune responses. Regulates both Toll-like receptor 4 (TLR4) and DDX58/RIG1-like helicases (RLH) pathways. May inhibit the LTR pathway by direct interaction with TRAF6 and attenuation of NF-kappa-B activation. May negatively regulate the RLH pathway downstream from MAVS and upstream of NF-kappa-B and IRF3.</text>
</comment>
<accession>A0A6J2G5N0</accession>
<dbReference type="AlphaFoldDB" id="A0A6J2G5N0"/>
<dbReference type="Pfam" id="PF21366">
    <property type="entry name" value="TRAFD1-XIAF1_ZnF"/>
    <property type="match status" value="1"/>
</dbReference>
<dbReference type="InterPro" id="IPR013083">
    <property type="entry name" value="Znf_RING/FYVE/PHD"/>
</dbReference>
<dbReference type="PANTHER" id="PTHR16295">
    <property type="entry name" value="TRAF-TYPE ZINC FINGER PROTEIN-RELATED"/>
    <property type="match status" value="1"/>
</dbReference>
<feature type="compositionally biased region" description="Gly residues" evidence="8">
    <location>
        <begin position="166"/>
        <end position="178"/>
    </location>
</feature>
<evidence type="ECO:0000256" key="2">
    <source>
        <dbReference type="ARBA" id="ARBA00022723"/>
    </source>
</evidence>
<keyword evidence="4" id="KW-0862">Zinc</keyword>
<feature type="domain" description="TRAFD1/XAF1 zinc finger" evidence="9">
    <location>
        <begin position="114"/>
        <end position="156"/>
    </location>
</feature>
<reference evidence="11" key="1">
    <citation type="submission" date="2025-08" db="UniProtKB">
        <authorList>
            <consortium name="RefSeq"/>
        </authorList>
    </citation>
    <scope>IDENTIFICATION</scope>
    <source>
        <tissue evidence="11">Muscle</tissue>
    </source>
</reference>
<evidence type="ECO:0000256" key="4">
    <source>
        <dbReference type="ARBA" id="ARBA00022833"/>
    </source>
</evidence>
<feature type="region of interest" description="Disordered" evidence="8">
    <location>
        <begin position="248"/>
        <end position="270"/>
    </location>
</feature>
<sequence>MNSSKFSLALFFCYEQLFEFVVSVFLPSNLSDFSPSKKDIPAVNFLIHEIHCRRNIEICPYCSDSIPKSEMKNHIESEHVQVTCKCRMKIENSLLKDHEESACPLRPVLCQFCDIPLAFNKLQEHESYCGARTEPCGDCGRNVLLRDLKEHPRVCGTEEKPRGSGTAPGFGNEEGGLRGVRNRLRPEDELEQLERNEIPHSPLPEEWNAELDYALALSLQNENNPHPNTAAGIPRDFWEYDYTKEPGSAAHLSETQQSNTFSYDSPGSFSTSNRRKNMETIMLPCEFCEELCPAEELILHQTGCNPASAFASFSKRSSSPNPWDYDGLCAVGSNSWRTLPSSQPQAVQADGNIMIPCEFCGIQLEEEILFHHQHQCDLRPASPAAAAPAPERRESPEPARRRSRHQGDVSPRHTEGFGQSGLGCPTRGTKLRNDMANARNTPLSCSPGAADAPNMQGKPRKGNGSQGRPKDRGTGEAAGGTTPRARPAQHFHGETFTSSFSRAAPAQPSPSTGGRSLRLQDGRIGLRRRSSKAKAQSPGAGSPEE</sequence>
<evidence type="ECO:0000256" key="5">
    <source>
        <dbReference type="ARBA" id="ARBA00022990"/>
    </source>
</evidence>
<evidence type="ECO:0000313" key="11">
    <source>
        <dbReference type="RefSeq" id="XP_027570704.1"/>
    </source>
</evidence>
<dbReference type="CTD" id="10906"/>
<dbReference type="InterPro" id="IPR051986">
    <property type="entry name" value="Innate_Immune_Apopt_Reg"/>
</dbReference>
<feature type="region of interest" description="Disordered" evidence="8">
    <location>
        <begin position="155"/>
        <end position="179"/>
    </location>
</feature>
<evidence type="ECO:0000256" key="3">
    <source>
        <dbReference type="ARBA" id="ARBA00022771"/>
    </source>
</evidence>
<organism evidence="10 11">
    <name type="scientific">Pipra filicauda</name>
    <name type="common">Wire-tailed manakin</name>
    <dbReference type="NCBI Taxonomy" id="649802"/>
    <lineage>
        <taxon>Eukaryota</taxon>
        <taxon>Metazoa</taxon>
        <taxon>Chordata</taxon>
        <taxon>Craniata</taxon>
        <taxon>Vertebrata</taxon>
        <taxon>Euteleostomi</taxon>
        <taxon>Archelosauria</taxon>
        <taxon>Archosauria</taxon>
        <taxon>Dinosauria</taxon>
        <taxon>Saurischia</taxon>
        <taxon>Theropoda</taxon>
        <taxon>Coelurosauria</taxon>
        <taxon>Aves</taxon>
        <taxon>Neognathae</taxon>
        <taxon>Neoaves</taxon>
        <taxon>Telluraves</taxon>
        <taxon>Australaves</taxon>
        <taxon>Passeriformes</taxon>
        <taxon>Pipridae</taxon>
        <taxon>Pipra</taxon>
    </lineage>
</organism>
<evidence type="ECO:0000313" key="10">
    <source>
        <dbReference type="Proteomes" id="UP000504627"/>
    </source>
</evidence>
<dbReference type="Gene3D" id="3.30.40.10">
    <property type="entry name" value="Zinc/RING finger domain, C3HC4 (zinc finger)"/>
    <property type="match status" value="2"/>
</dbReference>
<feature type="compositionally biased region" description="Polar residues" evidence="8">
    <location>
        <begin position="253"/>
        <end position="270"/>
    </location>
</feature>
<dbReference type="GO" id="GO:0008270">
    <property type="term" value="F:zinc ion binding"/>
    <property type="evidence" value="ECO:0007669"/>
    <property type="project" value="UniProtKB-KW"/>
</dbReference>
<dbReference type="Proteomes" id="UP000504627">
    <property type="component" value="Unplaced"/>
</dbReference>
<evidence type="ECO:0000256" key="1">
    <source>
        <dbReference type="ARBA" id="ARBA00022553"/>
    </source>
</evidence>
<dbReference type="GeneID" id="113984690"/>
<dbReference type="PANTHER" id="PTHR16295:SF19">
    <property type="entry name" value="TRAF-TYPE ZINC FINGER DOMAIN-CONTAINING PROTEIN 1"/>
    <property type="match status" value="1"/>
</dbReference>
<keyword evidence="10" id="KW-1185">Reference proteome</keyword>
<keyword evidence="5" id="KW-0007">Acetylation</keyword>
<dbReference type="FunCoup" id="A0A6J2G5N0">
    <property type="interactions" value="371"/>
</dbReference>
<keyword evidence="1" id="KW-0597">Phosphoprotein</keyword>
<protein>
    <recommendedName>
        <fullName evidence="7">TRAF-type zinc finger domain-containing protein 1</fullName>
    </recommendedName>
</protein>
<evidence type="ECO:0000256" key="8">
    <source>
        <dbReference type="SAM" id="MobiDB-lite"/>
    </source>
</evidence>
<name>A0A6J2G5N0_9PASS</name>
<dbReference type="InterPro" id="IPR049439">
    <property type="entry name" value="TRAFD1-XIAF1_Znf"/>
</dbReference>
<feature type="compositionally biased region" description="Low complexity" evidence="8">
    <location>
        <begin position="380"/>
        <end position="389"/>
    </location>
</feature>
<gene>
    <name evidence="11" type="primary">TRAFD1</name>
</gene>
<evidence type="ECO:0000259" key="9">
    <source>
        <dbReference type="Pfam" id="PF21366"/>
    </source>
</evidence>
<feature type="region of interest" description="Disordered" evidence="8">
    <location>
        <begin position="380"/>
        <end position="545"/>
    </location>
</feature>
<keyword evidence="2" id="KW-0479">Metal-binding</keyword>
<keyword evidence="3" id="KW-0863">Zinc-finger</keyword>
<evidence type="ECO:0000256" key="7">
    <source>
        <dbReference type="ARBA" id="ARBA00040410"/>
    </source>
</evidence>